<dbReference type="Proteomes" id="UP000664122">
    <property type="component" value="Unassembled WGS sequence"/>
</dbReference>
<evidence type="ECO:0000256" key="1">
    <source>
        <dbReference type="SAM" id="Phobius"/>
    </source>
</evidence>
<dbReference type="Pfam" id="PF07331">
    <property type="entry name" value="TctB"/>
    <property type="match status" value="1"/>
</dbReference>
<feature type="transmembrane region" description="Helical" evidence="1">
    <location>
        <begin position="122"/>
        <end position="140"/>
    </location>
</feature>
<evidence type="ECO:0000313" key="3">
    <source>
        <dbReference type="EMBL" id="MBO0663104.1"/>
    </source>
</evidence>
<comment type="caution">
    <text evidence="3">The sequence shown here is derived from an EMBL/GenBank/DDBJ whole genome shotgun (WGS) entry which is preliminary data.</text>
</comment>
<feature type="transmembrane region" description="Helical" evidence="1">
    <location>
        <begin position="12"/>
        <end position="30"/>
    </location>
</feature>
<feature type="transmembrane region" description="Helical" evidence="1">
    <location>
        <begin position="42"/>
        <end position="61"/>
    </location>
</feature>
<feature type="transmembrane region" description="Helical" evidence="1">
    <location>
        <begin position="82"/>
        <end position="102"/>
    </location>
</feature>
<name>A0A939G134_9HYPH</name>
<keyword evidence="1" id="KW-0472">Membrane</keyword>
<evidence type="ECO:0000313" key="4">
    <source>
        <dbReference type="Proteomes" id="UP000664122"/>
    </source>
</evidence>
<gene>
    <name evidence="3" type="ORF">J1C48_10995</name>
</gene>
<protein>
    <submittedName>
        <fullName evidence="3">Tripartite tricarboxylate transporter TctB family protein</fullName>
    </submittedName>
</protein>
<reference evidence="3" key="1">
    <citation type="submission" date="2021-03" db="EMBL/GenBank/DDBJ databases">
        <title>Whole genome sequence of Jiella sp. CQZ9-1.</title>
        <authorList>
            <person name="Tuo L."/>
        </authorList>
    </citation>
    <scope>NUCLEOTIDE SEQUENCE</scope>
    <source>
        <strain evidence="3">CQZ9-1</strain>
    </source>
</reference>
<dbReference type="AlphaFoldDB" id="A0A939G134"/>
<keyword evidence="1" id="KW-1133">Transmembrane helix</keyword>
<accession>A0A939G134</accession>
<evidence type="ECO:0000259" key="2">
    <source>
        <dbReference type="Pfam" id="PF07331"/>
    </source>
</evidence>
<proteinExistence type="predicted"/>
<feature type="domain" description="DUF1468" evidence="2">
    <location>
        <begin position="14"/>
        <end position="149"/>
    </location>
</feature>
<keyword evidence="1" id="KW-0812">Transmembrane</keyword>
<organism evidence="3 4">
    <name type="scientific">Jiella flava</name>
    <dbReference type="NCBI Taxonomy" id="2816857"/>
    <lineage>
        <taxon>Bacteria</taxon>
        <taxon>Pseudomonadati</taxon>
        <taxon>Pseudomonadota</taxon>
        <taxon>Alphaproteobacteria</taxon>
        <taxon>Hyphomicrobiales</taxon>
        <taxon>Aurantimonadaceae</taxon>
        <taxon>Jiella</taxon>
    </lineage>
</organism>
<dbReference type="EMBL" id="JAFMPP010000008">
    <property type="protein sequence ID" value="MBO0663104.1"/>
    <property type="molecule type" value="Genomic_DNA"/>
</dbReference>
<dbReference type="RefSeq" id="WP_207257887.1">
    <property type="nucleotide sequence ID" value="NZ_JAFMPP010000008.1"/>
</dbReference>
<sequence length="170" mass="18359">MTGRRARRPGETVFTVVLLLVSLYLLWSAYGIAGFESLSSPGAIPLATTAAMVVTAALVLLKTAQTPANREETLKHDILPPMIAIFAGLLIGYALLLEPLGFLPTSFLFLTVAIRLLSKRSIIHAALIALFSLILVYVLFRIVFTVLVPPGIVPEGEILAWIRHLVSGKA</sequence>
<keyword evidence="4" id="KW-1185">Reference proteome</keyword>
<dbReference type="InterPro" id="IPR009936">
    <property type="entry name" value="DUF1468"/>
</dbReference>